<dbReference type="PANTHER" id="PTHR33337">
    <property type="entry name" value="GFA DOMAIN-CONTAINING PROTEIN"/>
    <property type="match status" value="1"/>
</dbReference>
<evidence type="ECO:0000259" key="5">
    <source>
        <dbReference type="PROSITE" id="PS51891"/>
    </source>
</evidence>
<gene>
    <name evidence="6" type="ORF">N5A92_10730</name>
</gene>
<dbReference type="SUPFAM" id="SSF51316">
    <property type="entry name" value="Mss4-like"/>
    <property type="match status" value="1"/>
</dbReference>
<keyword evidence="2" id="KW-0479">Metal-binding</keyword>
<feature type="domain" description="CENP-V/GFA" evidence="5">
    <location>
        <begin position="5"/>
        <end position="119"/>
    </location>
</feature>
<dbReference type="Gene3D" id="3.90.1590.10">
    <property type="entry name" value="glutathione-dependent formaldehyde- activating enzyme (gfa)"/>
    <property type="match status" value="1"/>
</dbReference>
<accession>A0ABT2LLN6</accession>
<dbReference type="InterPro" id="IPR006913">
    <property type="entry name" value="CENP-V/GFA"/>
</dbReference>
<keyword evidence="4" id="KW-0456">Lyase</keyword>
<protein>
    <submittedName>
        <fullName evidence="6">GFA family protein</fullName>
    </submittedName>
</protein>
<evidence type="ECO:0000256" key="3">
    <source>
        <dbReference type="ARBA" id="ARBA00022833"/>
    </source>
</evidence>
<dbReference type="EMBL" id="JAOCZP010000003">
    <property type="protein sequence ID" value="MCT7375505.1"/>
    <property type="molecule type" value="Genomic_DNA"/>
</dbReference>
<evidence type="ECO:0000256" key="4">
    <source>
        <dbReference type="ARBA" id="ARBA00023239"/>
    </source>
</evidence>
<dbReference type="Proteomes" id="UP001320831">
    <property type="component" value="Unassembled WGS sequence"/>
</dbReference>
<evidence type="ECO:0000313" key="6">
    <source>
        <dbReference type="EMBL" id="MCT7375505.1"/>
    </source>
</evidence>
<organism evidence="6 7">
    <name type="scientific">Chelativorans salis</name>
    <dbReference type="NCBI Taxonomy" id="2978478"/>
    <lineage>
        <taxon>Bacteria</taxon>
        <taxon>Pseudomonadati</taxon>
        <taxon>Pseudomonadota</taxon>
        <taxon>Alphaproteobacteria</taxon>
        <taxon>Hyphomicrobiales</taxon>
        <taxon>Phyllobacteriaceae</taxon>
        <taxon>Chelativorans</taxon>
    </lineage>
</organism>
<dbReference type="PROSITE" id="PS51891">
    <property type="entry name" value="CENP_V_GFA"/>
    <property type="match status" value="1"/>
</dbReference>
<comment type="caution">
    <text evidence="6">The sequence shown here is derived from an EMBL/GenBank/DDBJ whole genome shotgun (WGS) entry which is preliminary data.</text>
</comment>
<proteinExistence type="inferred from homology"/>
<evidence type="ECO:0000256" key="2">
    <source>
        <dbReference type="ARBA" id="ARBA00022723"/>
    </source>
</evidence>
<comment type="similarity">
    <text evidence="1">Belongs to the Gfa family.</text>
</comment>
<dbReference type="InterPro" id="IPR011057">
    <property type="entry name" value="Mss4-like_sf"/>
</dbReference>
<sequence>MSQTREGACLCGAVRFRTHGSMRGVVYCHCSQCRKQSGHVYAATDVDDARLEISGGDNLTWYAASDFARRGFCRTCGSVLFWKRNGADVTSIMAGSFEQPSGLKAEAHIFVADKGDYYEIADGLPQYARSSDSILVADEPQKARK</sequence>
<evidence type="ECO:0000256" key="1">
    <source>
        <dbReference type="ARBA" id="ARBA00005495"/>
    </source>
</evidence>
<keyword evidence="3" id="KW-0862">Zinc</keyword>
<reference evidence="6 7" key="1">
    <citation type="submission" date="2022-09" db="EMBL/GenBank/DDBJ databases">
        <title>Chelativorans salina sp. nov., a novel slightly halophilic bacterium isolated from a saline lake sediment enrichment.</title>
        <authorList>
            <person name="Gao L."/>
            <person name="Fang B.-Z."/>
            <person name="Li W.-J."/>
        </authorList>
    </citation>
    <scope>NUCLEOTIDE SEQUENCE [LARGE SCALE GENOMIC DNA]</scope>
    <source>
        <strain evidence="6 7">EGI FJ00035</strain>
    </source>
</reference>
<name>A0ABT2LLN6_9HYPH</name>
<dbReference type="RefSeq" id="WP_260902555.1">
    <property type="nucleotide sequence ID" value="NZ_JAOCZP010000003.1"/>
</dbReference>
<keyword evidence="7" id="KW-1185">Reference proteome</keyword>
<dbReference type="Pfam" id="PF04828">
    <property type="entry name" value="GFA"/>
    <property type="match status" value="1"/>
</dbReference>
<evidence type="ECO:0000313" key="7">
    <source>
        <dbReference type="Proteomes" id="UP001320831"/>
    </source>
</evidence>
<dbReference type="PANTHER" id="PTHR33337:SF40">
    <property type="entry name" value="CENP-V_GFA DOMAIN-CONTAINING PROTEIN-RELATED"/>
    <property type="match status" value="1"/>
</dbReference>